<dbReference type="eggNOG" id="ENOG5032RS0">
    <property type="taxonomic scope" value="Bacteria"/>
</dbReference>
<evidence type="ECO:0000256" key="5">
    <source>
        <dbReference type="ARBA" id="ARBA00022960"/>
    </source>
</evidence>
<keyword evidence="5" id="KW-0133">Cell shape</keyword>
<accession>A0A0S2VZW4</accession>
<proteinExistence type="inferred from homology"/>
<keyword evidence="7 8" id="KW-0472">Membrane</keyword>
<name>A0A0S2VZW4_9FIRM</name>
<evidence type="ECO:0000256" key="8">
    <source>
        <dbReference type="SAM" id="Phobius"/>
    </source>
</evidence>
<evidence type="ECO:0000256" key="3">
    <source>
        <dbReference type="ARBA" id="ARBA00022475"/>
    </source>
</evidence>
<comment type="similarity">
    <text evidence="2">Belongs to the MreD family.</text>
</comment>
<dbReference type="AlphaFoldDB" id="A0A0S2VZW4"/>
<dbReference type="STRING" id="1297617.IB211_00222"/>
<evidence type="ECO:0000256" key="2">
    <source>
        <dbReference type="ARBA" id="ARBA00007776"/>
    </source>
</evidence>
<dbReference type="InterPro" id="IPR007227">
    <property type="entry name" value="Cell_shape_determining_MreD"/>
</dbReference>
<dbReference type="Proteomes" id="UP000064844">
    <property type="component" value="Chromosome"/>
</dbReference>
<keyword evidence="10" id="KW-1185">Reference proteome</keyword>
<keyword evidence="6 8" id="KW-1133">Transmembrane helix</keyword>
<evidence type="ECO:0000256" key="4">
    <source>
        <dbReference type="ARBA" id="ARBA00022692"/>
    </source>
</evidence>
<feature type="transmembrane region" description="Helical" evidence="8">
    <location>
        <begin position="70"/>
        <end position="90"/>
    </location>
</feature>
<evidence type="ECO:0000313" key="9">
    <source>
        <dbReference type="EMBL" id="ALP92618.1"/>
    </source>
</evidence>
<organism evidence="9 10">
    <name type="scientific">Intestinimonas butyriciproducens</name>
    <dbReference type="NCBI Taxonomy" id="1297617"/>
    <lineage>
        <taxon>Bacteria</taxon>
        <taxon>Bacillati</taxon>
        <taxon>Bacillota</taxon>
        <taxon>Clostridia</taxon>
        <taxon>Eubacteriales</taxon>
        <taxon>Intestinimonas</taxon>
    </lineage>
</organism>
<feature type="transmembrane region" description="Helical" evidence="8">
    <location>
        <begin position="6"/>
        <end position="28"/>
    </location>
</feature>
<dbReference type="GO" id="GO:0008360">
    <property type="term" value="P:regulation of cell shape"/>
    <property type="evidence" value="ECO:0007669"/>
    <property type="project" value="UniProtKB-KW"/>
</dbReference>
<dbReference type="Pfam" id="PF04093">
    <property type="entry name" value="MreD"/>
    <property type="match status" value="1"/>
</dbReference>
<feature type="transmembrane region" description="Helical" evidence="8">
    <location>
        <begin position="143"/>
        <end position="160"/>
    </location>
</feature>
<evidence type="ECO:0000256" key="7">
    <source>
        <dbReference type="ARBA" id="ARBA00023136"/>
    </source>
</evidence>
<dbReference type="GO" id="GO:0005886">
    <property type="term" value="C:plasma membrane"/>
    <property type="evidence" value="ECO:0007669"/>
    <property type="project" value="UniProtKB-SubCell"/>
</dbReference>
<protein>
    <submittedName>
        <fullName evidence="9">Uncharacterized protein</fullName>
    </submittedName>
</protein>
<gene>
    <name evidence="9" type="ORF">IB211_00222</name>
</gene>
<evidence type="ECO:0000313" key="10">
    <source>
        <dbReference type="Proteomes" id="UP000064844"/>
    </source>
</evidence>
<keyword evidence="3" id="KW-1003">Cell membrane</keyword>
<feature type="transmembrane region" description="Helical" evidence="8">
    <location>
        <begin position="102"/>
        <end position="123"/>
    </location>
</feature>
<feature type="transmembrane region" description="Helical" evidence="8">
    <location>
        <begin position="40"/>
        <end position="64"/>
    </location>
</feature>
<evidence type="ECO:0000256" key="6">
    <source>
        <dbReference type="ARBA" id="ARBA00022989"/>
    </source>
</evidence>
<sequence length="170" mass="18372">MTRQDFILKWLFYALALLPVWWMDTFVLGRFPVLGVAPMLLPVAAVAVAVLEGALAGAGFGLAVGVLCDAVYFGGHGFLTLGLCLIGWGAGAAAQYVLSRNFGGCLLCAAAGLVLIDTVRVFTGLFTGLAPLPALLRVALPEVLWSLCFACLLYPWFTWVRRRIIHFLRL</sequence>
<dbReference type="RefSeq" id="WP_033119278.1">
    <property type="nucleotide sequence ID" value="NZ_CALICV010000101.1"/>
</dbReference>
<keyword evidence="4 8" id="KW-0812">Transmembrane</keyword>
<reference evidence="10" key="2">
    <citation type="submission" date="2015-04" db="EMBL/GenBank/DDBJ databases">
        <title>A butyrogenic pathway from the amino acid lysine in a human gut commensal.</title>
        <authorList>
            <person name="de Vos W.M."/>
            <person name="Bui N.T.P."/>
            <person name="Plugge C.M."/>
            <person name="Ritari J."/>
        </authorList>
    </citation>
    <scope>NUCLEOTIDE SEQUENCE [LARGE SCALE GENOMIC DNA]</scope>
    <source>
        <strain evidence="10">AF211</strain>
    </source>
</reference>
<dbReference type="NCBIfam" id="TIGR03426">
    <property type="entry name" value="shape_MreD"/>
    <property type="match status" value="1"/>
</dbReference>
<evidence type="ECO:0000256" key="1">
    <source>
        <dbReference type="ARBA" id="ARBA00004651"/>
    </source>
</evidence>
<dbReference type="EMBL" id="CP011307">
    <property type="protein sequence ID" value="ALP92618.1"/>
    <property type="molecule type" value="Genomic_DNA"/>
</dbReference>
<reference evidence="9 10" key="1">
    <citation type="journal article" date="2015" name="Nat. Commun.">
        <title>Production of butyrate from lysine and the Amadori product fructoselysine by a human gut commensal.</title>
        <authorList>
            <person name="Bui T.P."/>
            <person name="Ritari J."/>
            <person name="Boeren S."/>
            <person name="de Waard P."/>
            <person name="Plugge C.M."/>
            <person name="de Vos W.M."/>
        </authorList>
    </citation>
    <scope>NUCLEOTIDE SEQUENCE [LARGE SCALE GENOMIC DNA]</scope>
    <source>
        <strain evidence="9 10">AF211</strain>
    </source>
</reference>
<dbReference type="KEGG" id="ibu:IB211_00222"/>
<comment type="subcellular location">
    <subcellularLocation>
        <location evidence="1">Cell membrane</location>
        <topology evidence="1">Multi-pass membrane protein</topology>
    </subcellularLocation>
</comment>